<proteinExistence type="predicted"/>
<name>A0A2G5C863_AQUCA</name>
<gene>
    <name evidence="1" type="ORF">AQUCO_07700003v1</name>
</gene>
<sequence length="78" mass="8523">MIDVKASANKSRGIDAGPRLVKKLIGFGDPRTSDIVARIAEEEVGHVATCVFWFISVCNKMGYLAPHLKASEGSMMWN</sequence>
<organism evidence="1 2">
    <name type="scientific">Aquilegia coerulea</name>
    <name type="common">Rocky mountain columbine</name>
    <dbReference type="NCBI Taxonomy" id="218851"/>
    <lineage>
        <taxon>Eukaryota</taxon>
        <taxon>Viridiplantae</taxon>
        <taxon>Streptophyta</taxon>
        <taxon>Embryophyta</taxon>
        <taxon>Tracheophyta</taxon>
        <taxon>Spermatophyta</taxon>
        <taxon>Magnoliopsida</taxon>
        <taxon>Ranunculales</taxon>
        <taxon>Ranunculaceae</taxon>
        <taxon>Thalictroideae</taxon>
        <taxon>Aquilegia</taxon>
    </lineage>
</organism>
<dbReference type="Pfam" id="PF04305">
    <property type="entry name" value="DUF455"/>
    <property type="match status" value="1"/>
</dbReference>
<dbReference type="InParanoid" id="A0A2G5C863"/>
<protein>
    <submittedName>
        <fullName evidence="1">Uncharacterized protein</fullName>
    </submittedName>
</protein>
<dbReference type="InterPro" id="IPR007402">
    <property type="entry name" value="DUF455"/>
</dbReference>
<evidence type="ECO:0000313" key="2">
    <source>
        <dbReference type="Proteomes" id="UP000230069"/>
    </source>
</evidence>
<evidence type="ECO:0000313" key="1">
    <source>
        <dbReference type="EMBL" id="PIA27441.1"/>
    </source>
</evidence>
<accession>A0A2G5C863</accession>
<dbReference type="Proteomes" id="UP000230069">
    <property type="component" value="Unassembled WGS sequence"/>
</dbReference>
<dbReference type="EMBL" id="KZ305094">
    <property type="protein sequence ID" value="PIA27441.1"/>
    <property type="molecule type" value="Genomic_DNA"/>
</dbReference>
<dbReference type="PANTHER" id="PTHR42782">
    <property type="entry name" value="SI:CH73-314G15.3"/>
    <property type="match status" value="1"/>
</dbReference>
<keyword evidence="2" id="KW-1185">Reference proteome</keyword>
<reference evidence="1 2" key="1">
    <citation type="submission" date="2017-09" db="EMBL/GenBank/DDBJ databases">
        <title>WGS assembly of Aquilegia coerulea Goldsmith.</title>
        <authorList>
            <person name="Hodges S."/>
            <person name="Kramer E."/>
            <person name="Nordborg M."/>
            <person name="Tomkins J."/>
            <person name="Borevitz J."/>
            <person name="Derieg N."/>
            <person name="Yan J."/>
            <person name="Mihaltcheva S."/>
            <person name="Hayes R.D."/>
            <person name="Rokhsar D."/>
        </authorList>
    </citation>
    <scope>NUCLEOTIDE SEQUENCE [LARGE SCALE GENOMIC DNA]</scope>
    <source>
        <strain evidence="2">cv. Goldsmith</strain>
    </source>
</reference>
<dbReference type="OrthoDB" id="426882at2759"/>
<dbReference type="STRING" id="218851.A0A2G5C863"/>
<dbReference type="AlphaFoldDB" id="A0A2G5C863"/>
<dbReference type="PANTHER" id="PTHR42782:SF4">
    <property type="entry name" value="DUF455 DOMAIN-CONTAINING PROTEIN"/>
    <property type="match status" value="1"/>
</dbReference>